<dbReference type="Proteomes" id="UP001153321">
    <property type="component" value="Chromosome 5"/>
</dbReference>
<proteinExistence type="predicted"/>
<dbReference type="AlphaFoldDB" id="A0A9P0ICH2"/>
<feature type="transmembrane region" description="Helical" evidence="1">
    <location>
        <begin position="72"/>
        <end position="91"/>
    </location>
</feature>
<keyword evidence="1" id="KW-0812">Transmembrane</keyword>
<keyword evidence="1" id="KW-0472">Membrane</keyword>
<reference evidence="2" key="1">
    <citation type="submission" date="2022-02" db="EMBL/GenBank/DDBJ databases">
        <authorList>
            <person name="King R."/>
        </authorList>
    </citation>
    <scope>NUCLEOTIDE SEQUENCE</scope>
</reference>
<organism evidence="2 3">
    <name type="scientific">Spodoptera littoralis</name>
    <name type="common">Egyptian cotton leafworm</name>
    <dbReference type="NCBI Taxonomy" id="7109"/>
    <lineage>
        <taxon>Eukaryota</taxon>
        <taxon>Metazoa</taxon>
        <taxon>Ecdysozoa</taxon>
        <taxon>Arthropoda</taxon>
        <taxon>Hexapoda</taxon>
        <taxon>Insecta</taxon>
        <taxon>Pterygota</taxon>
        <taxon>Neoptera</taxon>
        <taxon>Endopterygota</taxon>
        <taxon>Lepidoptera</taxon>
        <taxon>Glossata</taxon>
        <taxon>Ditrysia</taxon>
        <taxon>Noctuoidea</taxon>
        <taxon>Noctuidae</taxon>
        <taxon>Amphipyrinae</taxon>
        <taxon>Spodoptera</taxon>
    </lineage>
</organism>
<evidence type="ECO:0000313" key="3">
    <source>
        <dbReference type="Proteomes" id="UP001153321"/>
    </source>
</evidence>
<keyword evidence="3" id="KW-1185">Reference proteome</keyword>
<feature type="transmembrane region" description="Helical" evidence="1">
    <location>
        <begin position="44"/>
        <end position="60"/>
    </location>
</feature>
<accession>A0A9P0ICH2</accession>
<evidence type="ECO:0000256" key="1">
    <source>
        <dbReference type="SAM" id="Phobius"/>
    </source>
</evidence>
<keyword evidence="1" id="KW-1133">Transmembrane helix</keyword>
<sequence length="108" mass="12423">MLSTTSERGRFCLHVLRNGEKLTEVLLSPNPSGKVTDVDRFQQIPWNTSVLSMLLIYYVTCTYNEWVYKVNFSIFVIDVILYPNIISLFITNSRTAKSILMKIGREVA</sequence>
<dbReference type="EMBL" id="LR824536">
    <property type="protein sequence ID" value="CAH1645070.1"/>
    <property type="molecule type" value="Genomic_DNA"/>
</dbReference>
<evidence type="ECO:0000313" key="2">
    <source>
        <dbReference type="EMBL" id="CAH1645070.1"/>
    </source>
</evidence>
<gene>
    <name evidence="2" type="ORF">SPLIT_LOCUS10423</name>
</gene>
<protein>
    <submittedName>
        <fullName evidence="2">Uncharacterized protein</fullName>
    </submittedName>
</protein>
<name>A0A9P0ICH2_SPOLI</name>